<dbReference type="Gene3D" id="2.20.25.10">
    <property type="match status" value="1"/>
</dbReference>
<evidence type="ECO:0000256" key="7">
    <source>
        <dbReference type="ARBA" id="ARBA00023163"/>
    </source>
</evidence>
<keyword evidence="3" id="KW-0479">Metal-binding</keyword>
<name>A0A8H6D6S8_9HYPO</name>
<evidence type="ECO:0000256" key="4">
    <source>
        <dbReference type="ARBA" id="ARBA00022833"/>
    </source>
</evidence>
<dbReference type="GO" id="GO:0006351">
    <property type="term" value="P:DNA-templated transcription"/>
    <property type="evidence" value="ECO:0007669"/>
    <property type="project" value="InterPro"/>
</dbReference>
<dbReference type="GO" id="GO:0006979">
    <property type="term" value="P:response to oxidative stress"/>
    <property type="evidence" value="ECO:0007669"/>
    <property type="project" value="InterPro"/>
</dbReference>
<dbReference type="SMART" id="SM00906">
    <property type="entry name" value="Fungal_trans"/>
    <property type="match status" value="1"/>
</dbReference>
<protein>
    <submittedName>
        <fullName evidence="11">Transcription activator acu-15</fullName>
    </submittedName>
</protein>
<dbReference type="InterPro" id="IPR003718">
    <property type="entry name" value="OsmC/Ohr_fam"/>
</dbReference>
<dbReference type="NCBIfam" id="TIGR03561">
    <property type="entry name" value="organ_hyd_perox"/>
    <property type="match status" value="1"/>
</dbReference>
<organism evidence="11 12">
    <name type="scientific">Fusarium mundagurra</name>
    <dbReference type="NCBI Taxonomy" id="1567541"/>
    <lineage>
        <taxon>Eukaryota</taxon>
        <taxon>Fungi</taxon>
        <taxon>Dikarya</taxon>
        <taxon>Ascomycota</taxon>
        <taxon>Pezizomycotina</taxon>
        <taxon>Sordariomycetes</taxon>
        <taxon>Hypocreomycetidae</taxon>
        <taxon>Hypocreales</taxon>
        <taxon>Nectriaceae</taxon>
        <taxon>Fusarium</taxon>
        <taxon>Fusarium fujikuroi species complex</taxon>
    </lineage>
</organism>
<comment type="caution">
    <text evidence="11">The sequence shown here is derived from an EMBL/GenBank/DDBJ whole genome shotgun (WGS) entry which is preliminary data.</text>
</comment>
<dbReference type="InterPro" id="IPR015946">
    <property type="entry name" value="KH_dom-like_a/b"/>
</dbReference>
<proteinExistence type="inferred from homology"/>
<evidence type="ECO:0000256" key="5">
    <source>
        <dbReference type="ARBA" id="ARBA00023015"/>
    </source>
</evidence>
<dbReference type="GO" id="GO:0045944">
    <property type="term" value="P:positive regulation of transcription by RNA polymerase II"/>
    <property type="evidence" value="ECO:0007669"/>
    <property type="project" value="TreeGrafter"/>
</dbReference>
<evidence type="ECO:0000256" key="6">
    <source>
        <dbReference type="ARBA" id="ARBA00023125"/>
    </source>
</evidence>
<comment type="similarity">
    <text evidence="2">Belongs to the OsmC/Ohr family.</text>
</comment>
<dbReference type="Pfam" id="PF02566">
    <property type="entry name" value="OsmC"/>
    <property type="match status" value="1"/>
</dbReference>
<evidence type="ECO:0000256" key="1">
    <source>
        <dbReference type="ARBA" id="ARBA00004123"/>
    </source>
</evidence>
<comment type="subcellular location">
    <subcellularLocation>
        <location evidence="1">Nucleus</location>
    </subcellularLocation>
</comment>
<accession>A0A8H6D6S8</accession>
<keyword evidence="8" id="KW-0539">Nucleus</keyword>
<sequence length="779" mass="86445">MSLRVSQSLRRAALRPNPSLLRTPIIAHRFQSTQQNKDLPILYSAHAKVVGARKGHVEAESLNVDLTMSKALGGPGDAGKTNPEEMFAAGYGACFQSAMNAVAAKDGITMPTAPEDSIVETTVHLVGDMKKLDMGLRVDMKISVRGLEKEQIEGIVEKTKKVCPYSRAIEGNVLTESQDLLVVALEVSSPAVGARPANSAATMSSQRAQIASAGEKCSYGAKQAYPAEYVKSLERQISRLQDEIASPRRNVVSPTSQQQTLSMVDAQSENERSNLTETATSDLEASVRVDTGQQVQGGRISDGSDLLSKEVGDKLIEAYYARVHPKHPFLPRKRVQSLHDARIELFPAHKTEGRTSKCDYATLQLVYAIGARYLQLSNDDDHYSSPKQHYACAMADADSIFVTGSLESLEAMLLLTIYQLRSPTGHGVWWMIETTMRYCIDNGLHRQATNLAPTLDERRKRIFWTAYMLEISVARTMGRPHSISDRDIDVALPANIDDELDTDGAILAAIAESNQHPSQITALTPAIHIFRLQQIDSKISYTVCRVDKDVSEIKPHKVTRLRQALEEWKAGIPQTDPENKPHPYLTTDYHMIQYHKAIILLNLPFLPTLTPQSPTFQEIVHSAGQVCSLSKRLHDQQTYISFSLLSLHANFVAGLVMVYCFCLDSSIFSPKFSSSVRACSTMLYIISERWPRAVQARNAFDRLVAATIESDHESNNGILRSEDDLHVSQDGFGADEPGQLEVWNSFESILGDHQIDLGTWMHDSIFDTMGTFQPMDWTE</sequence>
<dbReference type="Proteomes" id="UP000544331">
    <property type="component" value="Unassembled WGS sequence"/>
</dbReference>
<dbReference type="SUPFAM" id="SSF82784">
    <property type="entry name" value="OsmC-like"/>
    <property type="match status" value="1"/>
</dbReference>
<dbReference type="InterPro" id="IPR007219">
    <property type="entry name" value="XnlR_reg_dom"/>
</dbReference>
<dbReference type="GO" id="GO:0043565">
    <property type="term" value="F:sequence-specific DNA binding"/>
    <property type="evidence" value="ECO:0007669"/>
    <property type="project" value="TreeGrafter"/>
</dbReference>
<dbReference type="PANTHER" id="PTHR47782:SF12">
    <property type="entry name" value="ZN(II)2CYS6 TRANSCRIPTION FACTOR (EUROFUNG)"/>
    <property type="match status" value="1"/>
</dbReference>
<dbReference type="GO" id="GO:0008270">
    <property type="term" value="F:zinc ion binding"/>
    <property type="evidence" value="ECO:0007669"/>
    <property type="project" value="InterPro"/>
</dbReference>
<evidence type="ECO:0000259" key="10">
    <source>
        <dbReference type="SMART" id="SM00906"/>
    </source>
</evidence>
<dbReference type="InterPro" id="IPR036102">
    <property type="entry name" value="OsmC/Ohrsf"/>
</dbReference>
<evidence type="ECO:0000313" key="12">
    <source>
        <dbReference type="Proteomes" id="UP000544331"/>
    </source>
</evidence>
<keyword evidence="5" id="KW-0805">Transcription regulation</keyword>
<dbReference type="CDD" id="cd12148">
    <property type="entry name" value="fungal_TF_MHR"/>
    <property type="match status" value="1"/>
</dbReference>
<dbReference type="Gene3D" id="3.30.300.20">
    <property type="match status" value="1"/>
</dbReference>
<evidence type="ECO:0000256" key="9">
    <source>
        <dbReference type="SAM" id="MobiDB-lite"/>
    </source>
</evidence>
<dbReference type="GO" id="GO:0000981">
    <property type="term" value="F:DNA-binding transcription factor activity, RNA polymerase II-specific"/>
    <property type="evidence" value="ECO:0007669"/>
    <property type="project" value="TreeGrafter"/>
</dbReference>
<keyword evidence="6" id="KW-0238">DNA-binding</keyword>
<dbReference type="InterPro" id="IPR052202">
    <property type="entry name" value="Yeast_MetPath_Reg"/>
</dbReference>
<dbReference type="EMBL" id="JAAOAN010000511">
    <property type="protein sequence ID" value="KAF5704607.1"/>
    <property type="molecule type" value="Genomic_DNA"/>
</dbReference>
<feature type="region of interest" description="Disordered" evidence="9">
    <location>
        <begin position="245"/>
        <end position="280"/>
    </location>
</feature>
<feature type="domain" description="Xylanolytic transcriptional activator regulatory" evidence="10">
    <location>
        <begin position="428"/>
        <end position="499"/>
    </location>
</feature>
<evidence type="ECO:0000313" key="11">
    <source>
        <dbReference type="EMBL" id="KAF5704607.1"/>
    </source>
</evidence>
<keyword evidence="12" id="KW-1185">Reference proteome</keyword>
<dbReference type="PANTHER" id="PTHR47782">
    <property type="entry name" value="ZN(II)2CYS6 TRANSCRIPTION FACTOR (EUROFUNG)-RELATED"/>
    <property type="match status" value="1"/>
</dbReference>
<evidence type="ECO:0000256" key="8">
    <source>
        <dbReference type="ARBA" id="ARBA00023242"/>
    </source>
</evidence>
<gene>
    <name evidence="11" type="ORF">FMUND_12413</name>
</gene>
<dbReference type="GO" id="GO:0005634">
    <property type="term" value="C:nucleus"/>
    <property type="evidence" value="ECO:0007669"/>
    <property type="project" value="UniProtKB-SubCell"/>
</dbReference>
<evidence type="ECO:0000256" key="3">
    <source>
        <dbReference type="ARBA" id="ARBA00022723"/>
    </source>
</evidence>
<keyword evidence="4" id="KW-0862">Zinc</keyword>
<keyword evidence="7" id="KW-0804">Transcription</keyword>
<dbReference type="Pfam" id="PF04082">
    <property type="entry name" value="Fungal_trans"/>
    <property type="match status" value="1"/>
</dbReference>
<dbReference type="InterPro" id="IPR019953">
    <property type="entry name" value="OHR"/>
</dbReference>
<evidence type="ECO:0000256" key="2">
    <source>
        <dbReference type="ARBA" id="ARBA00007378"/>
    </source>
</evidence>
<reference evidence="11 12" key="1">
    <citation type="submission" date="2020-05" db="EMBL/GenBank/DDBJ databases">
        <title>Identification and distribution of gene clusters putatively required for synthesis of sphingolipid metabolism inhibitors in phylogenetically diverse species of the filamentous fungus Fusarium.</title>
        <authorList>
            <person name="Kim H.-S."/>
            <person name="Busman M."/>
            <person name="Brown D.W."/>
            <person name="Divon H."/>
            <person name="Uhlig S."/>
            <person name="Proctor R.H."/>
        </authorList>
    </citation>
    <scope>NUCLEOTIDE SEQUENCE [LARGE SCALE GENOMIC DNA]</scope>
    <source>
        <strain evidence="11 12">NRRL 66235</strain>
    </source>
</reference>
<feature type="compositionally biased region" description="Polar residues" evidence="9">
    <location>
        <begin position="252"/>
        <end position="268"/>
    </location>
</feature>
<dbReference type="AlphaFoldDB" id="A0A8H6D6S8"/>
<dbReference type="OrthoDB" id="25921at2759"/>